<sequence length="96" mass="11008">MLYTFSQSSYDINELTGYLDQVTPQDVLVLWQDAVLLPLKHPQIFACLNIPIMFLQPDVEARNLSEKIFVQLPQMKIISLDELVELTVTFTPQLAL</sequence>
<accession>A0A9Q6Z0E1</accession>
<dbReference type="GO" id="GO:0002143">
    <property type="term" value="P:tRNA wobble position uridine thiolation"/>
    <property type="evidence" value="ECO:0007669"/>
    <property type="project" value="InterPro"/>
</dbReference>
<keyword evidence="2" id="KW-1185">Reference proteome</keyword>
<dbReference type="InterPro" id="IPR027396">
    <property type="entry name" value="DsrEFH-like"/>
</dbReference>
<dbReference type="Proteomes" id="UP000595373">
    <property type="component" value="Chromosome"/>
</dbReference>
<dbReference type="OrthoDB" id="7064722at2"/>
<dbReference type="InterPro" id="IPR007215">
    <property type="entry name" value="Sulphur_relay_TusB/DsrH"/>
</dbReference>
<dbReference type="Pfam" id="PF04077">
    <property type="entry name" value="DsrH"/>
    <property type="match status" value="1"/>
</dbReference>
<reference evidence="1 2" key="1">
    <citation type="submission" date="2020-12" db="EMBL/GenBank/DDBJ databases">
        <title>ASc-MMNZ-VFA-070.</title>
        <authorList>
            <person name="Schryvers A."/>
            <person name="Mostafa Nazari M."/>
            <person name="Farshchi Andisi V."/>
            <person name="Timsit E."/>
            <person name="Walter Morck D."/>
        </authorList>
    </citation>
    <scope>NUCLEOTIDE SEQUENCE [LARGE SCALE GENOMIC DNA]</scope>
    <source>
        <strain evidence="1 2">ASc-MMNZ-VFA-070</strain>
    </source>
</reference>
<name>A0A9Q6Z0E1_HISSO</name>
<organism evidence="1 2">
    <name type="scientific">Histophilus somni</name>
    <name type="common">Haemophilus somnus</name>
    <dbReference type="NCBI Taxonomy" id="731"/>
    <lineage>
        <taxon>Bacteria</taxon>
        <taxon>Pseudomonadati</taxon>
        <taxon>Pseudomonadota</taxon>
        <taxon>Gammaproteobacteria</taxon>
        <taxon>Pasteurellales</taxon>
        <taxon>Pasteurellaceae</taxon>
        <taxon>Histophilus</taxon>
    </lineage>
</organism>
<dbReference type="RefSeq" id="WP_075293984.1">
    <property type="nucleotide sequence ID" value="NZ_CP018802.1"/>
</dbReference>
<dbReference type="GO" id="GO:0005737">
    <property type="term" value="C:cytoplasm"/>
    <property type="evidence" value="ECO:0007669"/>
    <property type="project" value="InterPro"/>
</dbReference>
<proteinExistence type="predicted"/>
<dbReference type="EMBL" id="CP066558">
    <property type="protein sequence ID" value="QQF82289.1"/>
    <property type="molecule type" value="Genomic_DNA"/>
</dbReference>
<evidence type="ECO:0000313" key="2">
    <source>
        <dbReference type="Proteomes" id="UP000595373"/>
    </source>
</evidence>
<protein>
    <submittedName>
        <fullName evidence="1">DsrH/TusB family sulfur relay protein</fullName>
    </submittedName>
</protein>
<dbReference type="AlphaFoldDB" id="A0A9Q6Z0E1"/>
<gene>
    <name evidence="1" type="ORF">JFL49_09715</name>
</gene>
<dbReference type="Gene3D" id="3.40.1260.10">
    <property type="entry name" value="DsrEFH-like"/>
    <property type="match status" value="1"/>
</dbReference>
<dbReference type="SUPFAM" id="SSF75169">
    <property type="entry name" value="DsrEFH-like"/>
    <property type="match status" value="1"/>
</dbReference>
<evidence type="ECO:0000313" key="1">
    <source>
        <dbReference type="EMBL" id="QQF82289.1"/>
    </source>
</evidence>